<sequence length="300" mass="33254">MIKEKNMKKLIALMLFFILSFTSIPLASAQSIANCNLHCFSAGTPVQTKTGFKPIEQIRIGDFVLTKDELTGKTGYNTVIELYQRQAAETYQITVKGMTITTTGDHPFWVPGQGWVEAQHLKTGDLLQNPEGKSYPIKRIEIKNDRTTVYNFRVEGVHNYFVTELEIWTHNCGAGGIRNVPMRAPTGGGGGYSQTSKGIGNVVQKNTGKAKNFMKSDPQATGDHTVLKRDPKTQTVTNYETYKSNPLNPSGFDKVQRYDGIGKGHINKITKQNVPTPHVNGKSIPGGVRPAYPEEIPKRR</sequence>
<dbReference type="InterPro" id="IPR006141">
    <property type="entry name" value="Intein_N"/>
</dbReference>
<gene>
    <name evidence="4" type="ORF">M5X09_06725</name>
</gene>
<feature type="chain" id="PRO_5047255304" evidence="2">
    <location>
        <begin position="30"/>
        <end position="300"/>
    </location>
</feature>
<feature type="domain" description="Hint" evidence="3">
    <location>
        <begin position="37"/>
        <end position="131"/>
    </location>
</feature>
<comment type="caution">
    <text evidence="4">The sequence shown here is derived from an EMBL/GenBank/DDBJ whole genome shotgun (WGS) entry which is preliminary data.</text>
</comment>
<organism evidence="4 5">
    <name type="scientific">Paenibacillus apiarius</name>
    <dbReference type="NCBI Taxonomy" id="46240"/>
    <lineage>
        <taxon>Bacteria</taxon>
        <taxon>Bacillati</taxon>
        <taxon>Bacillota</taxon>
        <taxon>Bacilli</taxon>
        <taxon>Bacillales</taxon>
        <taxon>Paenibacillaceae</taxon>
        <taxon>Paenibacillus</taxon>
    </lineage>
</organism>
<dbReference type="InterPro" id="IPR030934">
    <property type="entry name" value="Intein_C"/>
</dbReference>
<evidence type="ECO:0000256" key="2">
    <source>
        <dbReference type="SAM" id="SignalP"/>
    </source>
</evidence>
<dbReference type="NCBIfam" id="TIGR01443">
    <property type="entry name" value="intein_Cterm"/>
    <property type="match status" value="1"/>
</dbReference>
<evidence type="ECO:0000313" key="5">
    <source>
        <dbReference type="Proteomes" id="UP001207626"/>
    </source>
</evidence>
<dbReference type="CDD" id="cd00081">
    <property type="entry name" value="Hint"/>
    <property type="match status" value="1"/>
</dbReference>
<dbReference type="InterPro" id="IPR003587">
    <property type="entry name" value="Hint_dom_N"/>
</dbReference>
<keyword evidence="5" id="KW-1185">Reference proteome</keyword>
<dbReference type="Gene3D" id="2.170.16.10">
    <property type="entry name" value="Hedgehog/Intein (Hint) domain"/>
    <property type="match status" value="1"/>
</dbReference>
<feature type="region of interest" description="Disordered" evidence="1">
    <location>
        <begin position="271"/>
        <end position="300"/>
    </location>
</feature>
<dbReference type="PROSITE" id="PS50817">
    <property type="entry name" value="INTEIN_N_TER"/>
    <property type="match status" value="1"/>
</dbReference>
<keyword evidence="2" id="KW-0732">Signal</keyword>
<proteinExistence type="predicted"/>
<protein>
    <submittedName>
        <fullName evidence="4">Polymorphic toxin-type HINT domain-containing protein</fullName>
    </submittedName>
</protein>
<accession>A0ABT4DT02</accession>
<dbReference type="EMBL" id="JAMDLW010000007">
    <property type="protein sequence ID" value="MCY9519378.1"/>
    <property type="molecule type" value="Genomic_DNA"/>
</dbReference>
<feature type="signal peptide" evidence="2">
    <location>
        <begin position="1"/>
        <end position="29"/>
    </location>
</feature>
<evidence type="ECO:0000256" key="1">
    <source>
        <dbReference type="SAM" id="MobiDB-lite"/>
    </source>
</evidence>
<dbReference type="Proteomes" id="UP001207626">
    <property type="component" value="Unassembled WGS sequence"/>
</dbReference>
<dbReference type="PROSITE" id="PS50818">
    <property type="entry name" value="INTEIN_C_TER"/>
    <property type="match status" value="1"/>
</dbReference>
<evidence type="ECO:0000313" key="4">
    <source>
        <dbReference type="EMBL" id="MCY9519378.1"/>
    </source>
</evidence>
<reference evidence="4 5" key="1">
    <citation type="submission" date="2022-05" db="EMBL/GenBank/DDBJ databases">
        <title>Genome Sequencing of Bee-Associated Microbes.</title>
        <authorList>
            <person name="Dunlap C."/>
        </authorList>
    </citation>
    <scope>NUCLEOTIDE SEQUENCE [LARGE SCALE GENOMIC DNA]</scope>
    <source>
        <strain evidence="4 5">NRRL NRS-1438</strain>
    </source>
</reference>
<dbReference type="SMART" id="SM00306">
    <property type="entry name" value="HintN"/>
    <property type="match status" value="1"/>
</dbReference>
<name>A0ABT4DT02_9BACL</name>
<dbReference type="SUPFAM" id="SSF51294">
    <property type="entry name" value="Hedgehog/intein (Hint) domain"/>
    <property type="match status" value="1"/>
</dbReference>
<dbReference type="RefSeq" id="WP_254912062.1">
    <property type="nucleotide sequence ID" value="NZ_JAMDLV010000034.1"/>
</dbReference>
<dbReference type="Pfam" id="PF07591">
    <property type="entry name" value="PT-HINT"/>
    <property type="match status" value="1"/>
</dbReference>
<evidence type="ECO:0000259" key="3">
    <source>
        <dbReference type="SMART" id="SM00306"/>
    </source>
</evidence>
<dbReference type="InterPro" id="IPR036844">
    <property type="entry name" value="Hint_dom_sf"/>
</dbReference>